<reference evidence="3" key="1">
    <citation type="submission" date="2022-06" db="EMBL/GenBank/DDBJ databases">
        <title>Sequencing the genomes of 1000 actinobacteria strains.</title>
        <authorList>
            <person name="Klenk H.-P."/>
        </authorList>
    </citation>
    <scope>NUCLEOTIDE SEQUENCE</scope>
    <source>
        <strain evidence="3">DSM 46694</strain>
    </source>
</reference>
<evidence type="ECO:0000313" key="3">
    <source>
        <dbReference type="EMBL" id="MCP2365146.1"/>
    </source>
</evidence>
<proteinExistence type="predicted"/>
<evidence type="ECO:0000256" key="1">
    <source>
        <dbReference type="SAM" id="MobiDB-lite"/>
    </source>
</evidence>
<evidence type="ECO:0008006" key="5">
    <source>
        <dbReference type="Google" id="ProtNLM"/>
    </source>
</evidence>
<dbReference type="AlphaFoldDB" id="A0A9X2H0K0"/>
<keyword evidence="4" id="KW-1185">Reference proteome</keyword>
<dbReference type="EMBL" id="JAMZEB010000002">
    <property type="protein sequence ID" value="MCP2365146.1"/>
    <property type="molecule type" value="Genomic_DNA"/>
</dbReference>
<feature type="region of interest" description="Disordered" evidence="1">
    <location>
        <begin position="133"/>
        <end position="176"/>
    </location>
</feature>
<feature type="signal peptide" evidence="2">
    <location>
        <begin position="1"/>
        <end position="21"/>
    </location>
</feature>
<comment type="caution">
    <text evidence="3">The sequence shown here is derived from an EMBL/GenBank/DDBJ whole genome shotgun (WGS) entry which is preliminary data.</text>
</comment>
<sequence>MRRRVLSALVTAPFALTLVLTGCGSGDSGGSDVASVTGTGTGNQAASAKPSEDPQAKGLKFAQCMRENGIDMPDPDPSGRVMMKFDKNTPQEKVQAAQEACKQYAPSGTRQGGGDPKQAENMRKLAQCMRDNGVEAYPDPEGNMMRLTPEVGEDPDFKAAQEKCQKESAEAGMGGS</sequence>
<organism evidence="3 4">
    <name type="scientific">Nonomuraea thailandensis</name>
    <dbReference type="NCBI Taxonomy" id="1188745"/>
    <lineage>
        <taxon>Bacteria</taxon>
        <taxon>Bacillati</taxon>
        <taxon>Actinomycetota</taxon>
        <taxon>Actinomycetes</taxon>
        <taxon>Streptosporangiales</taxon>
        <taxon>Streptosporangiaceae</taxon>
        <taxon>Nonomuraea</taxon>
    </lineage>
</organism>
<feature type="region of interest" description="Disordered" evidence="1">
    <location>
        <begin position="27"/>
        <end position="119"/>
    </location>
</feature>
<keyword evidence="2" id="KW-0732">Signal</keyword>
<evidence type="ECO:0000256" key="2">
    <source>
        <dbReference type="SAM" id="SignalP"/>
    </source>
</evidence>
<protein>
    <recommendedName>
        <fullName evidence="5">Secreted protein</fullName>
    </recommendedName>
</protein>
<feature type="chain" id="PRO_5040778753" description="Secreted protein" evidence="2">
    <location>
        <begin position="22"/>
        <end position="176"/>
    </location>
</feature>
<dbReference type="Proteomes" id="UP001139648">
    <property type="component" value="Unassembled WGS sequence"/>
</dbReference>
<accession>A0A9X2H0K0</accession>
<gene>
    <name evidence="3" type="ORF">HD597_012166</name>
</gene>
<evidence type="ECO:0000313" key="4">
    <source>
        <dbReference type="Proteomes" id="UP001139648"/>
    </source>
</evidence>
<feature type="compositionally biased region" description="Basic and acidic residues" evidence="1">
    <location>
        <begin position="155"/>
        <end position="169"/>
    </location>
</feature>
<dbReference type="RefSeq" id="WP_253758208.1">
    <property type="nucleotide sequence ID" value="NZ_BAABKA010000005.1"/>
</dbReference>
<dbReference type="PROSITE" id="PS51257">
    <property type="entry name" value="PROKAR_LIPOPROTEIN"/>
    <property type="match status" value="1"/>
</dbReference>
<name>A0A9X2H0K0_9ACTN</name>